<sequence length="250" mass="27388">MAIEKVQIGDATLYRGDALAVLQELDTPVDALITDPPYSSGGLHRSDRAQPAGRKYVSSGFEGLAHNVDFTGDHLDARSWAYWMTLWMSAARDHLKSGAYVMVFTDWRQLPACTDVFQGGGFVWRGLVPWDKTQASRAPHKGYFRHQCEYVVWGTNGPCHQRDDAGPFPGFITKKVVAKEKLHMTGKPVEVMEGLVAACTPGGVVLDPFMGSASTGVAALQSGRKFIGVEKSPHYFDVACRRIEALSKAL</sequence>
<accession>A0ABQ6FAT9</accession>
<protein>
    <recommendedName>
        <fullName evidence="4">Methyltransferase</fullName>
        <ecNumber evidence="4">2.1.1.-</ecNumber>
    </recommendedName>
</protein>
<keyword evidence="3" id="KW-0808">Transferase</keyword>
<dbReference type="InterPro" id="IPR002941">
    <property type="entry name" value="DNA_methylase_N4/N6"/>
</dbReference>
<evidence type="ECO:0000256" key="1">
    <source>
        <dbReference type="ARBA" id="ARBA00006594"/>
    </source>
</evidence>
<organism evidence="6 7">
    <name type="scientific">Zoogloea oryzae</name>
    <dbReference type="NCBI Taxonomy" id="310767"/>
    <lineage>
        <taxon>Bacteria</taxon>
        <taxon>Pseudomonadati</taxon>
        <taxon>Pseudomonadota</taxon>
        <taxon>Betaproteobacteria</taxon>
        <taxon>Rhodocyclales</taxon>
        <taxon>Zoogloeaceae</taxon>
        <taxon>Zoogloea</taxon>
    </lineage>
</organism>
<evidence type="ECO:0000256" key="4">
    <source>
        <dbReference type="RuleBase" id="RU362026"/>
    </source>
</evidence>
<dbReference type="GO" id="GO:0032259">
    <property type="term" value="P:methylation"/>
    <property type="evidence" value="ECO:0007669"/>
    <property type="project" value="UniProtKB-KW"/>
</dbReference>
<keyword evidence="2 6" id="KW-0489">Methyltransferase</keyword>
<dbReference type="EC" id="2.1.1.-" evidence="4"/>
<gene>
    <name evidence="6" type="ORF">GCM10007933_21650</name>
</gene>
<comment type="similarity">
    <text evidence="1 4">Belongs to the N(4)/N(6)-methyltransferase family.</text>
</comment>
<evidence type="ECO:0000313" key="7">
    <source>
        <dbReference type="Proteomes" id="UP001157167"/>
    </source>
</evidence>
<evidence type="ECO:0000313" key="6">
    <source>
        <dbReference type="EMBL" id="GLT22705.1"/>
    </source>
</evidence>
<comment type="caution">
    <text evidence="6">The sequence shown here is derived from an EMBL/GenBank/DDBJ whole genome shotgun (WGS) entry which is preliminary data.</text>
</comment>
<dbReference type="PROSITE" id="PS00092">
    <property type="entry name" value="N6_MTASE"/>
    <property type="match status" value="1"/>
</dbReference>
<dbReference type="InterPro" id="IPR001091">
    <property type="entry name" value="RM_Methyltransferase"/>
</dbReference>
<evidence type="ECO:0000259" key="5">
    <source>
        <dbReference type="Pfam" id="PF01555"/>
    </source>
</evidence>
<dbReference type="EMBL" id="BSPX01000029">
    <property type="protein sequence ID" value="GLT22705.1"/>
    <property type="molecule type" value="Genomic_DNA"/>
</dbReference>
<dbReference type="PANTHER" id="PTHR13370:SF3">
    <property type="entry name" value="TRNA (GUANINE(10)-N2)-METHYLTRANSFERASE HOMOLOG"/>
    <property type="match status" value="1"/>
</dbReference>
<dbReference type="PANTHER" id="PTHR13370">
    <property type="entry name" value="RNA METHYLASE-RELATED"/>
    <property type="match status" value="1"/>
</dbReference>
<name>A0ABQ6FAT9_9RHOO</name>
<dbReference type="Gene3D" id="3.40.50.150">
    <property type="entry name" value="Vaccinia Virus protein VP39"/>
    <property type="match status" value="1"/>
</dbReference>
<dbReference type="GO" id="GO:0008168">
    <property type="term" value="F:methyltransferase activity"/>
    <property type="evidence" value="ECO:0007669"/>
    <property type="project" value="UniProtKB-KW"/>
</dbReference>
<dbReference type="Pfam" id="PF01555">
    <property type="entry name" value="N6_N4_Mtase"/>
    <property type="match status" value="1"/>
</dbReference>
<keyword evidence="7" id="KW-1185">Reference proteome</keyword>
<evidence type="ECO:0000256" key="3">
    <source>
        <dbReference type="ARBA" id="ARBA00022679"/>
    </source>
</evidence>
<dbReference type="RefSeq" id="WP_284187991.1">
    <property type="nucleotide sequence ID" value="NZ_BSPX01000029.1"/>
</dbReference>
<dbReference type="PRINTS" id="PR00508">
    <property type="entry name" value="S21N4MTFRASE"/>
</dbReference>
<dbReference type="SUPFAM" id="SSF53335">
    <property type="entry name" value="S-adenosyl-L-methionine-dependent methyltransferases"/>
    <property type="match status" value="1"/>
</dbReference>
<dbReference type="InterPro" id="IPR002052">
    <property type="entry name" value="DNA_methylase_N6_adenine_CS"/>
</dbReference>
<reference evidence="7" key="1">
    <citation type="journal article" date="2019" name="Int. J. Syst. Evol. Microbiol.">
        <title>The Global Catalogue of Microorganisms (GCM) 10K type strain sequencing project: providing services to taxonomists for standard genome sequencing and annotation.</title>
        <authorList>
            <consortium name="The Broad Institute Genomics Platform"/>
            <consortium name="The Broad Institute Genome Sequencing Center for Infectious Disease"/>
            <person name="Wu L."/>
            <person name="Ma J."/>
        </authorList>
    </citation>
    <scope>NUCLEOTIDE SEQUENCE [LARGE SCALE GENOMIC DNA]</scope>
    <source>
        <strain evidence="7">NBRC 102407</strain>
    </source>
</reference>
<feature type="domain" description="DNA methylase N-4/N-6" evidence="5">
    <location>
        <begin position="29"/>
        <end position="239"/>
    </location>
</feature>
<dbReference type="InterPro" id="IPR029063">
    <property type="entry name" value="SAM-dependent_MTases_sf"/>
</dbReference>
<evidence type="ECO:0000256" key="2">
    <source>
        <dbReference type="ARBA" id="ARBA00022603"/>
    </source>
</evidence>
<proteinExistence type="inferred from homology"/>
<dbReference type="Proteomes" id="UP001157167">
    <property type="component" value="Unassembled WGS sequence"/>
</dbReference>